<dbReference type="InterPro" id="IPR039045">
    <property type="entry name" value="SCHIP_1"/>
</dbReference>
<feature type="compositionally biased region" description="Polar residues" evidence="3">
    <location>
        <begin position="764"/>
        <end position="779"/>
    </location>
</feature>
<dbReference type="Pfam" id="PF10148">
    <property type="entry name" value="SCHIP-1_C"/>
    <property type="match status" value="1"/>
</dbReference>
<dbReference type="GO" id="GO:0030054">
    <property type="term" value="C:cell junction"/>
    <property type="evidence" value="ECO:0007669"/>
    <property type="project" value="TreeGrafter"/>
</dbReference>
<feature type="domain" description="Schwannomin interacting protein 1 C-terminal" evidence="4">
    <location>
        <begin position="521"/>
        <end position="754"/>
    </location>
</feature>
<feature type="coiled-coil region" evidence="2">
    <location>
        <begin position="696"/>
        <end position="730"/>
    </location>
</feature>
<feature type="region of interest" description="Disordered" evidence="3">
    <location>
        <begin position="1"/>
        <end position="91"/>
    </location>
</feature>
<dbReference type="AlphaFoldDB" id="A0A423TH44"/>
<keyword evidence="1 2" id="KW-0175">Coiled coil</keyword>
<feature type="compositionally biased region" description="Low complexity" evidence="3">
    <location>
        <begin position="421"/>
        <end position="431"/>
    </location>
</feature>
<dbReference type="EMBL" id="QCYY01001733">
    <property type="protein sequence ID" value="ROT75782.1"/>
    <property type="molecule type" value="Genomic_DNA"/>
</dbReference>
<feature type="region of interest" description="Disordered" evidence="3">
    <location>
        <begin position="451"/>
        <end position="487"/>
    </location>
</feature>
<reference evidence="5 6" key="1">
    <citation type="submission" date="2018-04" db="EMBL/GenBank/DDBJ databases">
        <authorList>
            <person name="Zhang X."/>
            <person name="Yuan J."/>
            <person name="Li F."/>
            <person name="Xiang J."/>
        </authorList>
    </citation>
    <scope>NUCLEOTIDE SEQUENCE [LARGE SCALE GENOMIC DNA]</scope>
    <source>
        <tissue evidence="5">Muscle</tissue>
    </source>
</reference>
<evidence type="ECO:0000256" key="2">
    <source>
        <dbReference type="SAM" id="Coils"/>
    </source>
</evidence>
<feature type="region of interest" description="Disordered" evidence="3">
    <location>
        <begin position="575"/>
        <end position="620"/>
    </location>
</feature>
<feature type="compositionally biased region" description="Polar residues" evidence="3">
    <location>
        <begin position="44"/>
        <end position="59"/>
    </location>
</feature>
<feature type="region of interest" description="Disordered" evidence="3">
    <location>
        <begin position="211"/>
        <end position="251"/>
    </location>
</feature>
<dbReference type="GO" id="GO:0035332">
    <property type="term" value="P:positive regulation of hippo signaling"/>
    <property type="evidence" value="ECO:0007669"/>
    <property type="project" value="TreeGrafter"/>
</dbReference>
<protein>
    <submittedName>
        <fullName evidence="5">Schwannomin-interacting protein 1</fullName>
    </submittedName>
</protein>
<feature type="compositionally biased region" description="Basic and acidic residues" evidence="3">
    <location>
        <begin position="451"/>
        <end position="464"/>
    </location>
</feature>
<comment type="caution">
    <text evidence="5">The sequence shown here is derived from an EMBL/GenBank/DDBJ whole genome shotgun (WGS) entry which is preliminary data.</text>
</comment>
<dbReference type="Proteomes" id="UP000283509">
    <property type="component" value="Unassembled WGS sequence"/>
</dbReference>
<keyword evidence="6" id="KW-1185">Reference proteome</keyword>
<feature type="region of interest" description="Disordered" evidence="3">
    <location>
        <begin position="387"/>
        <end position="435"/>
    </location>
</feature>
<feature type="compositionally biased region" description="Polar residues" evidence="3">
    <location>
        <begin position="19"/>
        <end position="31"/>
    </location>
</feature>
<feature type="compositionally biased region" description="Basic and acidic residues" evidence="3">
    <location>
        <begin position="583"/>
        <end position="592"/>
    </location>
</feature>
<gene>
    <name evidence="5" type="ORF">C7M84_005649</name>
</gene>
<organism evidence="5 6">
    <name type="scientific">Penaeus vannamei</name>
    <name type="common">Whiteleg shrimp</name>
    <name type="synonym">Litopenaeus vannamei</name>
    <dbReference type="NCBI Taxonomy" id="6689"/>
    <lineage>
        <taxon>Eukaryota</taxon>
        <taxon>Metazoa</taxon>
        <taxon>Ecdysozoa</taxon>
        <taxon>Arthropoda</taxon>
        <taxon>Crustacea</taxon>
        <taxon>Multicrustacea</taxon>
        <taxon>Malacostraca</taxon>
        <taxon>Eumalacostraca</taxon>
        <taxon>Eucarida</taxon>
        <taxon>Decapoda</taxon>
        <taxon>Dendrobranchiata</taxon>
        <taxon>Penaeoidea</taxon>
        <taxon>Penaeidae</taxon>
        <taxon>Penaeus</taxon>
    </lineage>
</organism>
<evidence type="ECO:0000313" key="6">
    <source>
        <dbReference type="Proteomes" id="UP000283509"/>
    </source>
</evidence>
<dbReference type="GO" id="GO:0005886">
    <property type="term" value="C:plasma membrane"/>
    <property type="evidence" value="ECO:0007669"/>
    <property type="project" value="TreeGrafter"/>
</dbReference>
<evidence type="ECO:0000259" key="4">
    <source>
        <dbReference type="Pfam" id="PF10148"/>
    </source>
</evidence>
<dbReference type="OrthoDB" id="6260144at2759"/>
<evidence type="ECO:0000313" key="5">
    <source>
        <dbReference type="EMBL" id="ROT75782.1"/>
    </source>
</evidence>
<dbReference type="InterPro" id="IPR015649">
    <property type="entry name" value="SCHIP_1_C"/>
</dbReference>
<sequence>MKRVCEKDNQPVLIIGTAGTKSSPTDSQVVTPCQLGARDGMSHPSPTSSLPDLSENGSCGSDRLHHPSISSGGPNHLRHIRSSSNCSLSSIDNDESDLESFSSLEVDIPRGDAQDSKLAKERDSRSLLDFEVLGYHSRRPSSSSCGFQEAEAWPADGLTQLSPQCNDLSPDKNAANNNNNINELASSGAFVKSFYDKPKLQLSPDAYVNNRAGDDNGNVASPDGKSAAGEICNSCPSSPDSPGYVSEDENPSDIEQKMAETKVKMNDAILSNGKEELALHSRKMKHYIKHKELKESCGAAANLKHTNNNALKQPNSLKLPDTNDGDNRYTQVPESPIVDAYEKECLDVPEKMVRELENQAKESGEGGAADDFIPCKKEKMEINEHKKCRTDENDNDDSAPVTPTVQTPVKRAEGEGNKENAAPPASVAAPPAEKPSLARVTFSGVDEVVVRRHESPQRRREKAAFRKSVPQASCGSSARAKLGSPDGGEFDVYTMETAMPKIDWDAIEAHLKATKEEERRRRNDREEIRRKLAMGVDDDQFMERPYRKPSLHSRLQSGMNLQICFMNETASDCESQCSDTESTQDREIETDRVSTSSSNSKASTPQPTRTRTSNSESDIREKEVDFFARQAQLQAEARLALAQAKEMARMQMEIEKQQKKKSPIAEIVRESFHKIGVPFPDSKRRISRQILTDMNVAQLQVIANDLHTQIESLNEDLVTLLMERDDLHMEQDSMLVDIEDLTKHIGAKELSLQRSTDSKDETKTSWTTSPAPRNKSNSMRLKIKK</sequence>
<proteinExistence type="predicted"/>
<evidence type="ECO:0000256" key="1">
    <source>
        <dbReference type="ARBA" id="ARBA00023054"/>
    </source>
</evidence>
<feature type="compositionally biased region" description="Low complexity" evidence="3">
    <location>
        <begin position="594"/>
        <end position="603"/>
    </location>
</feature>
<feature type="compositionally biased region" description="Polar residues" evidence="3">
    <location>
        <begin position="604"/>
        <end position="616"/>
    </location>
</feature>
<dbReference type="PANTHER" id="PTHR13103:SF2">
    <property type="entry name" value="IQCJ-SCHIP1 READTHROUGH TRANSCRIPT PROTEIN-RELATED"/>
    <property type="match status" value="1"/>
</dbReference>
<reference evidence="5 6" key="2">
    <citation type="submission" date="2019-01" db="EMBL/GenBank/DDBJ databases">
        <title>The decoding of complex shrimp genome reveals the adaptation for benthos swimmer, frequently molting mechanism and breeding impact on genome.</title>
        <authorList>
            <person name="Sun Y."/>
            <person name="Gao Y."/>
            <person name="Yu Y."/>
        </authorList>
    </citation>
    <scope>NUCLEOTIDE SEQUENCE [LARGE SCALE GENOMIC DNA]</scope>
    <source>
        <tissue evidence="5">Muscle</tissue>
    </source>
</reference>
<accession>A0A423TH44</accession>
<evidence type="ECO:0000256" key="3">
    <source>
        <dbReference type="SAM" id="MobiDB-lite"/>
    </source>
</evidence>
<dbReference type="PANTHER" id="PTHR13103">
    <property type="entry name" value="SCHWANNOMIN INTERACTING PROTEIN 1"/>
    <property type="match status" value="1"/>
</dbReference>
<name>A0A423TH44_PENVA</name>
<feature type="region of interest" description="Disordered" evidence="3">
    <location>
        <begin position="752"/>
        <end position="785"/>
    </location>
</feature>